<dbReference type="Proteomes" id="UP001320898">
    <property type="component" value="Unassembled WGS sequence"/>
</dbReference>
<organism evidence="1 2">
    <name type="scientific">Microbaculum marinisediminis</name>
    <dbReference type="NCBI Taxonomy" id="2931392"/>
    <lineage>
        <taxon>Bacteria</taxon>
        <taxon>Pseudomonadati</taxon>
        <taxon>Pseudomonadota</taxon>
        <taxon>Alphaproteobacteria</taxon>
        <taxon>Hyphomicrobiales</taxon>
        <taxon>Tepidamorphaceae</taxon>
        <taxon>Microbaculum</taxon>
    </lineage>
</organism>
<gene>
    <name evidence="1" type="ORF">MUB46_01625</name>
</gene>
<evidence type="ECO:0000313" key="2">
    <source>
        <dbReference type="Proteomes" id="UP001320898"/>
    </source>
</evidence>
<protein>
    <submittedName>
        <fullName evidence="1">Uncharacterized protein</fullName>
    </submittedName>
</protein>
<dbReference type="AlphaFoldDB" id="A0AAW5QRQ3"/>
<accession>A0AAW5QRQ3</accession>
<keyword evidence="2" id="KW-1185">Reference proteome</keyword>
<evidence type="ECO:0000313" key="1">
    <source>
        <dbReference type="EMBL" id="MCT8970547.1"/>
    </source>
</evidence>
<name>A0AAW5QRQ3_9HYPH</name>
<sequence>MTDHTIELDKHRGMAAQKATELRRLVSEVAADGARLKAHQEELEKFLVSAPAANWGQAVEKARYLLALFAATPEAQDPRRKTLIANLLEDFERLLAPPTCSPTDTQAPPSKDE</sequence>
<dbReference type="RefSeq" id="WP_261614113.1">
    <property type="nucleotide sequence ID" value="NZ_JALIDZ010000001.1"/>
</dbReference>
<reference evidence="1 2" key="1">
    <citation type="submission" date="2022-04" db="EMBL/GenBank/DDBJ databases">
        <authorList>
            <person name="Ye Y.-Q."/>
            <person name="Du Z.-J."/>
        </authorList>
    </citation>
    <scope>NUCLEOTIDE SEQUENCE [LARGE SCALE GENOMIC DNA]</scope>
    <source>
        <strain evidence="1 2">A6E488</strain>
    </source>
</reference>
<proteinExistence type="predicted"/>
<comment type="caution">
    <text evidence="1">The sequence shown here is derived from an EMBL/GenBank/DDBJ whole genome shotgun (WGS) entry which is preliminary data.</text>
</comment>
<dbReference type="EMBL" id="JALIDZ010000001">
    <property type="protein sequence ID" value="MCT8970547.1"/>
    <property type="molecule type" value="Genomic_DNA"/>
</dbReference>